<keyword evidence="3" id="KW-1185">Reference proteome</keyword>
<dbReference type="Pfam" id="PF13376">
    <property type="entry name" value="OmdA"/>
    <property type="match status" value="1"/>
</dbReference>
<evidence type="ECO:0000313" key="2">
    <source>
        <dbReference type="EMBL" id="PZR54419.1"/>
    </source>
</evidence>
<evidence type="ECO:0008006" key="4">
    <source>
        <dbReference type="Google" id="ProtNLM"/>
    </source>
</evidence>
<dbReference type="Proteomes" id="UP000248783">
    <property type="component" value="Unassembled WGS sequence"/>
</dbReference>
<feature type="region of interest" description="Disordered" evidence="1">
    <location>
        <begin position="203"/>
        <end position="229"/>
    </location>
</feature>
<dbReference type="RefSeq" id="WP_111250276.1">
    <property type="nucleotide sequence ID" value="NZ_QKWH01000002.1"/>
</dbReference>
<feature type="compositionally biased region" description="Low complexity" evidence="1">
    <location>
        <begin position="203"/>
        <end position="215"/>
    </location>
</feature>
<organism evidence="2 3">
    <name type="scientific">Xylanimonas oleitrophica</name>
    <dbReference type="NCBI Taxonomy" id="2607479"/>
    <lineage>
        <taxon>Bacteria</taxon>
        <taxon>Bacillati</taxon>
        <taxon>Actinomycetota</taxon>
        <taxon>Actinomycetes</taxon>
        <taxon>Micrococcales</taxon>
        <taxon>Promicromonosporaceae</taxon>
        <taxon>Xylanimonas</taxon>
    </lineage>
</organism>
<dbReference type="AlphaFoldDB" id="A0A2W5WSD0"/>
<protein>
    <recommendedName>
        <fullName evidence="4">Bacteriocin-protection protein, YdeI/OmpD-associated family</fullName>
    </recommendedName>
</protein>
<evidence type="ECO:0000256" key="1">
    <source>
        <dbReference type="SAM" id="MobiDB-lite"/>
    </source>
</evidence>
<gene>
    <name evidence="2" type="ORF">DNL40_05125</name>
</gene>
<sequence>MPSTPRGPLDGELILPDVEAWRAWLDEHEDEPDGVWLVLAKKNRPAPTTLTYDLALDEALCSGWIDGQGRSRDADTTLQRFTPRRSRSIWSVRNVGIVARLTEEGRMRPRGIAEVERAKADGRWDAAYAGSKDIAVPDDLAQALAASPLAAANFELLTAQNRYAILFRLTHAKRPETRARNVERFVAMLERGETAYPQRRALLTATEAGTETGPQDGPGPAPEAGAPAP</sequence>
<proteinExistence type="predicted"/>
<evidence type="ECO:0000313" key="3">
    <source>
        <dbReference type="Proteomes" id="UP000248783"/>
    </source>
</evidence>
<comment type="caution">
    <text evidence="2">The sequence shown here is derived from an EMBL/GenBank/DDBJ whole genome shotgun (WGS) entry which is preliminary data.</text>
</comment>
<accession>A0A2W5WSD0</accession>
<reference evidence="2 3" key="1">
    <citation type="submission" date="2018-06" db="EMBL/GenBank/DDBJ databases">
        <title>Whole genome sequencing of a novel hydrocarbon degrading bacterial strain, PW21 isolated from oil contaminated produced water sample.</title>
        <authorList>
            <person name="Nagkirti P."/>
            <person name="Shaikh A."/>
            <person name="Gowdaman V."/>
            <person name="Engineer A.E."/>
            <person name="Dagar S."/>
            <person name="Dhakephalkar P.K."/>
        </authorList>
    </citation>
    <scope>NUCLEOTIDE SEQUENCE [LARGE SCALE GENOMIC DNA]</scope>
    <source>
        <strain evidence="2 3">PW21</strain>
    </source>
</reference>
<dbReference type="EMBL" id="QKWH01000002">
    <property type="protein sequence ID" value="PZR54419.1"/>
    <property type="molecule type" value="Genomic_DNA"/>
</dbReference>
<name>A0A2W5WSD0_9MICO</name>